<keyword evidence="2" id="KW-1185">Reference proteome</keyword>
<evidence type="ECO:0000313" key="1">
    <source>
        <dbReference type="EMBL" id="TXD93136.1"/>
    </source>
</evidence>
<protein>
    <recommendedName>
        <fullName evidence="3">Ig-like domain-containing protein</fullName>
    </recommendedName>
</protein>
<organism evidence="1 2">
    <name type="scientific">Gillisia hiemivivida</name>
    <dbReference type="NCBI Taxonomy" id="291190"/>
    <lineage>
        <taxon>Bacteria</taxon>
        <taxon>Pseudomonadati</taxon>
        <taxon>Bacteroidota</taxon>
        <taxon>Flavobacteriia</taxon>
        <taxon>Flavobacteriales</taxon>
        <taxon>Flavobacteriaceae</taxon>
        <taxon>Gillisia</taxon>
    </lineage>
</organism>
<sequence>MIWKTTSPKFENAKRSFRGLSSISLPFSKTLIVLLIFSGCFFNFSTAYSQVFVPDGDYTASEYAAGQVKDIKLGSNNTCDVQQVYAVVKSDTNGPYLLLGLFNGNNGSSIFRYYLDTDPSLDLVSETYKSKVYPFPGADVVLQIDANDSSTLVYKWNGTNLVLNNVSGLIAEVGDFAPNDGKFIEIKVPLSGSGSVIDLCDLAEGGVINLGSYLSFKGGNLNSAPCGGESIDLDINVSGTISGEATYCSGSPNSTTLTLTGNFGAVEKWQKDEGAGWVDIANTTTTYEASNVNVTTSYRAIILNSNCPDKTVETGSATITINTLDNATFSYSASSYCSDDNDPTPTVTGVSGGSFSSTSGLIINSTSGIIDVDASIAGSYTIKYSTANAGTCTNSNTQVITITKTPVLTNPGSQSECDSYTLPAISGSDLSGTQAYYNNSQANGGTVITGPITSTQTVWIYDANGSCSDEESFEVTITKTPVITNPGSQSECDSYTLPAISGSDLSGTQAYYNNSQANGGTVITGPITSTQTVWIYDANGSCSDE</sequence>
<dbReference type="EMBL" id="VORY01000013">
    <property type="protein sequence ID" value="TXD93136.1"/>
    <property type="molecule type" value="Genomic_DNA"/>
</dbReference>
<reference evidence="1 2" key="1">
    <citation type="submission" date="2019-08" db="EMBL/GenBank/DDBJ databases">
        <title>Genome sequence of Gillisia hiemivivida IC154 (type strain).</title>
        <authorList>
            <person name="Bowman J.P."/>
        </authorList>
    </citation>
    <scope>NUCLEOTIDE SEQUENCE [LARGE SCALE GENOMIC DNA]</scope>
    <source>
        <strain evidence="1 2">IC154</strain>
    </source>
</reference>
<proteinExistence type="predicted"/>
<dbReference type="AlphaFoldDB" id="A0A5C6ZR62"/>
<dbReference type="OrthoDB" id="1522652at2"/>
<accession>A0A5C6ZR62</accession>
<name>A0A5C6ZR62_9FLAO</name>
<dbReference type="Proteomes" id="UP000321367">
    <property type="component" value="Unassembled WGS sequence"/>
</dbReference>
<comment type="caution">
    <text evidence="1">The sequence shown here is derived from an EMBL/GenBank/DDBJ whole genome shotgun (WGS) entry which is preliminary data.</text>
</comment>
<feature type="non-terminal residue" evidence="1">
    <location>
        <position position="545"/>
    </location>
</feature>
<evidence type="ECO:0008006" key="3">
    <source>
        <dbReference type="Google" id="ProtNLM"/>
    </source>
</evidence>
<gene>
    <name evidence="1" type="ORF">ES724_11020</name>
</gene>
<evidence type="ECO:0000313" key="2">
    <source>
        <dbReference type="Proteomes" id="UP000321367"/>
    </source>
</evidence>